<sequence length="365" mass="41196">MSEVNDIRDKERQKYLELDEDDLLGGLNEEELEQLTLDLEELDPDNQLLPAGMRQKDQTKKKPTGNMDREKLMKYLEDEAKLIADIEDNMPYEAGMKRGKVFVPRDRDSSMLGPAKLDPELEEALDNASEAELTDIAAILGMHTLMNSDQFYSSLKSSTIANKSGYSSITKSELQVTTINEPPNPTDVGDTLRRIKENDPELTEVNLNNINNIPVQTLKEYCEALKTNDHVVSFSLANTRTGDSIAKSVGEMLKINRTLKILNVESNFLTSDGFKSILSSLLVNDCLEQLRMDNQRSQFGSKVETDIVECLTKNSTLLKFGYTFRLQGPRAVVGDHLTKNNDVMRKTRVDYNPSSVITKTEYKKK</sequence>
<dbReference type="GO" id="GO:0005856">
    <property type="term" value="C:cytoskeleton"/>
    <property type="evidence" value="ECO:0007669"/>
    <property type="project" value="UniProtKB-SubCell"/>
</dbReference>
<evidence type="ECO:0000256" key="1">
    <source>
        <dbReference type="ARBA" id="ARBA00004245"/>
    </source>
</evidence>
<keyword evidence="2" id="KW-0963">Cytoplasm</keyword>
<proteinExistence type="evidence at transcript level"/>
<dbReference type="PANTHER" id="PTHR10901">
    <property type="entry name" value="TROPOMODULIN"/>
    <property type="match status" value="1"/>
</dbReference>
<keyword evidence="3" id="KW-0206">Cytoskeleton</keyword>
<dbReference type="SUPFAM" id="SSF52047">
    <property type="entry name" value="RNI-like"/>
    <property type="match status" value="1"/>
</dbReference>
<evidence type="ECO:0000313" key="5">
    <source>
        <dbReference type="EMBL" id="ABV03817.1"/>
    </source>
</evidence>
<dbReference type="GO" id="GO:0051694">
    <property type="term" value="P:pointed-end actin filament capping"/>
    <property type="evidence" value="ECO:0007669"/>
    <property type="project" value="InterPro"/>
</dbReference>
<protein>
    <submittedName>
        <fullName evidence="5">Tropomodulin</fullName>
    </submittedName>
</protein>
<organism evidence="5">
    <name type="scientific">Halocynthia roretzi</name>
    <name type="common">Sea squirt</name>
    <name type="synonym">Cynthia roretzi</name>
    <dbReference type="NCBI Taxonomy" id="7729"/>
    <lineage>
        <taxon>Eukaryota</taxon>
        <taxon>Metazoa</taxon>
        <taxon>Chordata</taxon>
        <taxon>Tunicata</taxon>
        <taxon>Ascidiacea</taxon>
        <taxon>Stolidobranchia</taxon>
        <taxon>Pyuridae</taxon>
        <taxon>Halocynthia</taxon>
    </lineage>
</organism>
<dbReference type="Gene3D" id="3.80.10.10">
    <property type="entry name" value="Ribonuclease Inhibitor"/>
    <property type="match status" value="1"/>
</dbReference>
<accession>A7Y2Z2</accession>
<dbReference type="GO" id="GO:0030016">
    <property type="term" value="C:myofibril"/>
    <property type="evidence" value="ECO:0007669"/>
    <property type="project" value="TreeGrafter"/>
</dbReference>
<dbReference type="PANTHER" id="PTHR10901:SF6">
    <property type="entry name" value="TROPOMODULIN, ISOFORM N"/>
    <property type="match status" value="1"/>
</dbReference>
<feature type="region of interest" description="Disordered" evidence="4">
    <location>
        <begin position="40"/>
        <end position="66"/>
    </location>
</feature>
<dbReference type="GO" id="GO:0030239">
    <property type="term" value="P:myofibril assembly"/>
    <property type="evidence" value="ECO:0007669"/>
    <property type="project" value="TreeGrafter"/>
</dbReference>
<dbReference type="EMBL" id="EU117219">
    <property type="protein sequence ID" value="ABV03817.1"/>
    <property type="molecule type" value="mRNA"/>
</dbReference>
<dbReference type="Pfam" id="PF03250">
    <property type="entry name" value="Tropomodulin"/>
    <property type="match status" value="1"/>
</dbReference>
<dbReference type="GO" id="GO:0005523">
    <property type="term" value="F:tropomyosin binding"/>
    <property type="evidence" value="ECO:0007669"/>
    <property type="project" value="InterPro"/>
</dbReference>
<name>A7Y2Z2_HALRO</name>
<reference evidence="5" key="1">
    <citation type="journal article" date="2007" name="Development">
        <title>Cell fate polarization in ascidian mesenchyme/muscle precursors by directed FGF signaling and role for an additional ectodermal FGF antagonizing signal in notochord/nerve cord precursors.</title>
        <authorList>
            <person name="Kim G.J."/>
            <person name="Kumano G."/>
            <person name="Nishida H."/>
        </authorList>
    </citation>
    <scope>NUCLEOTIDE SEQUENCE</scope>
</reference>
<evidence type="ECO:0000256" key="2">
    <source>
        <dbReference type="ARBA" id="ARBA00022490"/>
    </source>
</evidence>
<dbReference type="GO" id="GO:0007015">
    <property type="term" value="P:actin filament organization"/>
    <property type="evidence" value="ECO:0007669"/>
    <property type="project" value="TreeGrafter"/>
</dbReference>
<dbReference type="InterPro" id="IPR004934">
    <property type="entry name" value="TMOD"/>
</dbReference>
<dbReference type="AlphaFoldDB" id="A7Y2Z2"/>
<evidence type="ECO:0000256" key="3">
    <source>
        <dbReference type="ARBA" id="ARBA00023212"/>
    </source>
</evidence>
<dbReference type="InterPro" id="IPR032675">
    <property type="entry name" value="LRR_dom_sf"/>
</dbReference>
<comment type="subcellular location">
    <subcellularLocation>
        <location evidence="1">Cytoplasm</location>
        <location evidence="1">Cytoskeleton</location>
    </subcellularLocation>
</comment>
<evidence type="ECO:0000256" key="4">
    <source>
        <dbReference type="SAM" id="MobiDB-lite"/>
    </source>
</evidence>